<accession>A0A4D4JED0</accession>
<feature type="domain" description="HTH cro/C1-type" evidence="2">
    <location>
        <begin position="1"/>
        <end position="40"/>
    </location>
</feature>
<protein>
    <submittedName>
        <fullName evidence="3">Transcriptional regulator</fullName>
    </submittedName>
</protein>
<name>A0A4D4JED0_9PSEU</name>
<dbReference type="Pfam" id="PF19054">
    <property type="entry name" value="DUF5753"/>
    <property type="match status" value="1"/>
</dbReference>
<proteinExistence type="predicted"/>
<evidence type="ECO:0000259" key="2">
    <source>
        <dbReference type="PROSITE" id="PS50943"/>
    </source>
</evidence>
<dbReference type="CDD" id="cd00093">
    <property type="entry name" value="HTH_XRE"/>
    <property type="match status" value="1"/>
</dbReference>
<gene>
    <name evidence="3" type="ORF">GTS_54050</name>
</gene>
<dbReference type="InterPro" id="IPR001387">
    <property type="entry name" value="Cro/C1-type_HTH"/>
</dbReference>
<dbReference type="AlphaFoldDB" id="A0A4D4JED0"/>
<dbReference type="PROSITE" id="PS50943">
    <property type="entry name" value="HTH_CROC1"/>
    <property type="match status" value="1"/>
</dbReference>
<feature type="region of interest" description="Disordered" evidence="1">
    <location>
        <begin position="252"/>
        <end position="298"/>
    </location>
</feature>
<dbReference type="Proteomes" id="UP000298860">
    <property type="component" value="Unassembled WGS sequence"/>
</dbReference>
<sequence>MSMEEAAAELDISVPSLSRIETGKVNANVHLVRSMLDLYNGGDCWREMLDLTRQSRRKGWWQEYGLRDGGYVALETDASIVRNFEVSLIPGVLQTEAYTRALFAADETFTDADADLAVALRAVRQERLRAERPLMFEAVVHEHALRLPVGGPAVMADQLRHIAEVAELPNVALHVLPVARGAYPDMSAPFVLLRFDVDVLPERVYIPHAMGQLYIEKPEQVRAARLKFDRLRAAALDPTASINLVRRVAEELSGDEGGRDGGPGRCPVAEEQPQRHSRGQLRRGGIRPPGADVAAEQP</sequence>
<evidence type="ECO:0000313" key="4">
    <source>
        <dbReference type="Proteomes" id="UP000298860"/>
    </source>
</evidence>
<evidence type="ECO:0000256" key="1">
    <source>
        <dbReference type="SAM" id="MobiDB-lite"/>
    </source>
</evidence>
<reference evidence="4" key="1">
    <citation type="submission" date="2019-04" db="EMBL/GenBank/DDBJ databases">
        <title>Draft genome sequence of Pseudonocardiaceae bacterium SL3-2-4.</title>
        <authorList>
            <person name="Ningsih F."/>
            <person name="Yokota A."/>
            <person name="Sakai Y."/>
            <person name="Nanatani K."/>
            <person name="Yabe S."/>
            <person name="Oetari A."/>
            <person name="Sjamsuridzal W."/>
        </authorList>
    </citation>
    <scope>NUCLEOTIDE SEQUENCE [LARGE SCALE GENOMIC DNA]</scope>
    <source>
        <strain evidence="4">SL3-2-4</strain>
    </source>
</reference>
<evidence type="ECO:0000313" key="3">
    <source>
        <dbReference type="EMBL" id="GDY33772.1"/>
    </source>
</evidence>
<feature type="compositionally biased region" description="Basic residues" evidence="1">
    <location>
        <begin position="275"/>
        <end position="285"/>
    </location>
</feature>
<comment type="caution">
    <text evidence="3">The sequence shown here is derived from an EMBL/GenBank/DDBJ whole genome shotgun (WGS) entry which is preliminary data.</text>
</comment>
<dbReference type="Pfam" id="PF01381">
    <property type="entry name" value="HTH_3"/>
    <property type="match status" value="1"/>
</dbReference>
<dbReference type="EMBL" id="BJFL01000055">
    <property type="protein sequence ID" value="GDY33772.1"/>
    <property type="molecule type" value="Genomic_DNA"/>
</dbReference>
<dbReference type="InterPro" id="IPR043917">
    <property type="entry name" value="DUF5753"/>
</dbReference>
<organism evidence="3 4">
    <name type="scientific">Gandjariella thermophila</name>
    <dbReference type="NCBI Taxonomy" id="1931992"/>
    <lineage>
        <taxon>Bacteria</taxon>
        <taxon>Bacillati</taxon>
        <taxon>Actinomycetota</taxon>
        <taxon>Actinomycetes</taxon>
        <taxon>Pseudonocardiales</taxon>
        <taxon>Pseudonocardiaceae</taxon>
        <taxon>Gandjariella</taxon>
    </lineage>
</organism>
<keyword evidence="4" id="KW-1185">Reference proteome</keyword>